<reference evidence="11 12" key="1">
    <citation type="journal article" date="2009" name="Stand. Genomic Sci.">
        <title>Complete genome sequence of Streptobacillus moniliformis type strain (9901T).</title>
        <authorList>
            <person name="Nolan M."/>
            <person name="Gronow S."/>
            <person name="Lapidus A."/>
            <person name="Ivanova N."/>
            <person name="Copeland A."/>
            <person name="Lucas S."/>
            <person name="Del Rio T.G."/>
            <person name="Chen F."/>
            <person name="Tice H."/>
            <person name="Pitluck S."/>
            <person name="Cheng J.F."/>
            <person name="Sims D."/>
            <person name="Meincke L."/>
            <person name="Bruce D."/>
            <person name="Goodwin L."/>
            <person name="Brettin T."/>
            <person name="Han C."/>
            <person name="Detter J.C."/>
            <person name="Ovchinikova G."/>
            <person name="Pati A."/>
            <person name="Mavromatis K."/>
            <person name="Mikhailova N."/>
            <person name="Chen A."/>
            <person name="Palaniappan K."/>
            <person name="Land M."/>
            <person name="Hauser L."/>
            <person name="Chang Y.J."/>
            <person name="Jeffries C.D."/>
            <person name="Rohde M."/>
            <person name="Sproer C."/>
            <person name="Goker M."/>
            <person name="Bristow J."/>
            <person name="Eisen J.A."/>
            <person name="Markowitz V."/>
            <person name="Hugenholtz P."/>
            <person name="Kyrpides N.C."/>
            <person name="Klenk H.P."/>
            <person name="Chain P."/>
        </authorList>
    </citation>
    <scope>NUCLEOTIDE SEQUENCE [LARGE SCALE GENOMIC DNA]</scope>
    <source>
        <strain evidence="12">ATCC 14647 / DSM 12112 / NCTC 10651 / 9901</strain>
    </source>
</reference>
<dbReference type="GO" id="GO:0019843">
    <property type="term" value="F:rRNA binding"/>
    <property type="evidence" value="ECO:0007669"/>
    <property type="project" value="UniProtKB-UniRule"/>
</dbReference>
<evidence type="ECO:0000256" key="2">
    <source>
        <dbReference type="ARBA" id="ARBA00022730"/>
    </source>
</evidence>
<evidence type="ECO:0000256" key="5">
    <source>
        <dbReference type="ARBA" id="ARBA00023274"/>
    </source>
</evidence>
<dbReference type="InterPro" id="IPR036935">
    <property type="entry name" value="Ribosomal_bL9_N_sf"/>
</dbReference>
<evidence type="ECO:0000256" key="7">
    <source>
        <dbReference type="HAMAP-Rule" id="MF_00503"/>
    </source>
</evidence>
<dbReference type="AlphaFoldDB" id="D1AY36"/>
<name>D1AY36_STRM9</name>
<dbReference type="SUPFAM" id="SSF55658">
    <property type="entry name" value="L9 N-domain-like"/>
    <property type="match status" value="1"/>
</dbReference>
<dbReference type="HAMAP" id="MF_00503">
    <property type="entry name" value="Ribosomal_bL9"/>
    <property type="match status" value="1"/>
</dbReference>
<feature type="domain" description="Ribosomal protein L9" evidence="9">
    <location>
        <begin position="3"/>
        <end position="49"/>
    </location>
</feature>
<evidence type="ECO:0000256" key="3">
    <source>
        <dbReference type="ARBA" id="ARBA00022884"/>
    </source>
</evidence>
<evidence type="ECO:0000313" key="12">
    <source>
        <dbReference type="Proteomes" id="UP000002072"/>
    </source>
</evidence>
<dbReference type="HOGENOM" id="CLU_078938_3_0_0"/>
<dbReference type="Gene3D" id="3.40.5.10">
    <property type="entry name" value="Ribosomal protein L9, N-terminal domain"/>
    <property type="match status" value="1"/>
</dbReference>
<dbReference type="InterPro" id="IPR020069">
    <property type="entry name" value="Ribosomal_bL9_C"/>
</dbReference>
<dbReference type="eggNOG" id="COG0359">
    <property type="taxonomic scope" value="Bacteria"/>
</dbReference>
<dbReference type="RefSeq" id="WP_012858763.1">
    <property type="nucleotide sequence ID" value="NC_013515.1"/>
</dbReference>
<dbReference type="OrthoDB" id="9788336at2"/>
<sequence>MKVKVILKENIKGVGKKDEIIEVKDGYANNFLFAQNKAVPATPENINKLENKKNKISKNIEREVKHANEIKEILEKNTITLKVKLGKDGKVFGSLGAKEIEEAVKQQLQVEIDKKKMGNDARLKSIGLHNVEIKLYADIKAILKVNVTSL</sequence>
<keyword evidence="5 7" id="KW-0687">Ribonucleoprotein</keyword>
<dbReference type="InterPro" id="IPR036791">
    <property type="entry name" value="Ribosomal_bL9_C_sf"/>
</dbReference>
<comment type="function">
    <text evidence="7">Binds to the 23S rRNA.</text>
</comment>
<dbReference type="GO" id="GO:0003735">
    <property type="term" value="F:structural constituent of ribosome"/>
    <property type="evidence" value="ECO:0007669"/>
    <property type="project" value="InterPro"/>
</dbReference>
<dbReference type="PANTHER" id="PTHR21368">
    <property type="entry name" value="50S RIBOSOMAL PROTEIN L9"/>
    <property type="match status" value="1"/>
</dbReference>
<dbReference type="STRING" id="519441.Smon_0740"/>
<dbReference type="GO" id="GO:1990904">
    <property type="term" value="C:ribonucleoprotein complex"/>
    <property type="evidence" value="ECO:0007669"/>
    <property type="project" value="UniProtKB-KW"/>
</dbReference>
<dbReference type="Pfam" id="PF01281">
    <property type="entry name" value="Ribosomal_L9_N"/>
    <property type="match status" value="1"/>
</dbReference>
<dbReference type="InterPro" id="IPR009027">
    <property type="entry name" value="Ribosomal_bL9/RNase_H1_N"/>
</dbReference>
<dbReference type="KEGG" id="smf:Smon_0740"/>
<dbReference type="Gene3D" id="3.10.430.100">
    <property type="entry name" value="Ribosomal protein L9, C-terminal domain"/>
    <property type="match status" value="1"/>
</dbReference>
<accession>D1AY36</accession>
<dbReference type="InterPro" id="IPR020594">
    <property type="entry name" value="Ribosomal_bL9_bac/chp"/>
</dbReference>
<evidence type="ECO:0000259" key="9">
    <source>
        <dbReference type="Pfam" id="PF01281"/>
    </source>
</evidence>
<organism evidence="11 12">
    <name type="scientific">Streptobacillus moniliformis (strain ATCC 14647 / DSM 12112 / NCTC 10651 / 9901)</name>
    <dbReference type="NCBI Taxonomy" id="519441"/>
    <lineage>
        <taxon>Bacteria</taxon>
        <taxon>Fusobacteriati</taxon>
        <taxon>Fusobacteriota</taxon>
        <taxon>Fusobacteriia</taxon>
        <taxon>Fusobacteriales</taxon>
        <taxon>Leptotrichiaceae</taxon>
        <taxon>Streptobacillus</taxon>
    </lineage>
</organism>
<dbReference type="GO" id="GO:0005840">
    <property type="term" value="C:ribosome"/>
    <property type="evidence" value="ECO:0007669"/>
    <property type="project" value="UniProtKB-KW"/>
</dbReference>
<protein>
    <recommendedName>
        <fullName evidence="6 7">Large ribosomal subunit protein bL9</fullName>
    </recommendedName>
</protein>
<dbReference type="GO" id="GO:0006412">
    <property type="term" value="P:translation"/>
    <property type="evidence" value="ECO:0007669"/>
    <property type="project" value="UniProtKB-UniRule"/>
</dbReference>
<feature type="domain" description="Large ribosomal subunit protein bL9 C-terminal" evidence="10">
    <location>
        <begin position="66"/>
        <end position="148"/>
    </location>
</feature>
<keyword evidence="12" id="KW-1185">Reference proteome</keyword>
<evidence type="ECO:0000256" key="6">
    <source>
        <dbReference type="ARBA" id="ARBA00035292"/>
    </source>
</evidence>
<proteinExistence type="inferred from homology"/>
<evidence type="ECO:0000256" key="8">
    <source>
        <dbReference type="SAM" id="Coils"/>
    </source>
</evidence>
<dbReference type="InterPro" id="IPR020070">
    <property type="entry name" value="Ribosomal_bL9_N"/>
</dbReference>
<evidence type="ECO:0000259" key="10">
    <source>
        <dbReference type="Pfam" id="PF03948"/>
    </source>
</evidence>
<dbReference type="InterPro" id="IPR000244">
    <property type="entry name" value="Ribosomal_bL9"/>
</dbReference>
<keyword evidence="8" id="KW-0175">Coiled coil</keyword>
<comment type="similarity">
    <text evidence="1 7">Belongs to the bacterial ribosomal protein bL9 family.</text>
</comment>
<dbReference type="NCBIfam" id="TIGR00158">
    <property type="entry name" value="L9"/>
    <property type="match status" value="1"/>
</dbReference>
<gene>
    <name evidence="7" type="primary">rplI</name>
    <name evidence="11" type="ordered locus">Smon_0740</name>
</gene>
<dbReference type="Proteomes" id="UP000002072">
    <property type="component" value="Chromosome"/>
</dbReference>
<dbReference type="EMBL" id="CP001779">
    <property type="protein sequence ID" value="ACZ01212.1"/>
    <property type="molecule type" value="Genomic_DNA"/>
</dbReference>
<dbReference type="Pfam" id="PF03948">
    <property type="entry name" value="Ribosomal_L9_C"/>
    <property type="match status" value="1"/>
</dbReference>
<evidence type="ECO:0000256" key="4">
    <source>
        <dbReference type="ARBA" id="ARBA00022980"/>
    </source>
</evidence>
<dbReference type="GeneID" id="29673665"/>
<evidence type="ECO:0000256" key="1">
    <source>
        <dbReference type="ARBA" id="ARBA00010605"/>
    </source>
</evidence>
<dbReference type="SUPFAM" id="SSF55653">
    <property type="entry name" value="Ribosomal protein L9 C-domain"/>
    <property type="match status" value="1"/>
</dbReference>
<keyword evidence="3 7" id="KW-0694">RNA-binding</keyword>
<evidence type="ECO:0000313" key="11">
    <source>
        <dbReference type="EMBL" id="ACZ01212.1"/>
    </source>
</evidence>
<keyword evidence="4 7" id="KW-0689">Ribosomal protein</keyword>
<keyword evidence="2 7" id="KW-0699">rRNA-binding</keyword>
<feature type="coiled-coil region" evidence="8">
    <location>
        <begin position="46"/>
        <end position="77"/>
    </location>
</feature>